<dbReference type="Pfam" id="PF00528">
    <property type="entry name" value="BPD_transp_1"/>
    <property type="match status" value="1"/>
</dbReference>
<keyword evidence="2 7" id="KW-0813">Transport</keyword>
<feature type="transmembrane region" description="Helical" evidence="7">
    <location>
        <begin position="234"/>
        <end position="261"/>
    </location>
</feature>
<evidence type="ECO:0000256" key="2">
    <source>
        <dbReference type="ARBA" id="ARBA00022448"/>
    </source>
</evidence>
<keyword evidence="3" id="KW-1003">Cell membrane</keyword>
<feature type="transmembrane region" description="Helical" evidence="7">
    <location>
        <begin position="134"/>
        <end position="162"/>
    </location>
</feature>
<dbReference type="PROSITE" id="PS50928">
    <property type="entry name" value="ABC_TM1"/>
    <property type="match status" value="1"/>
</dbReference>
<dbReference type="EMBL" id="BAABGP010000026">
    <property type="protein sequence ID" value="GAA4491724.1"/>
    <property type="molecule type" value="Genomic_DNA"/>
</dbReference>
<evidence type="ECO:0000313" key="9">
    <source>
        <dbReference type="EMBL" id="GAA4491724.1"/>
    </source>
</evidence>
<accession>A0ABP8PRR1</accession>
<evidence type="ECO:0000256" key="7">
    <source>
        <dbReference type="RuleBase" id="RU363032"/>
    </source>
</evidence>
<comment type="similarity">
    <text evidence="7">Belongs to the binding-protein-dependent transport system permease family.</text>
</comment>
<sequence>MITYLVQRLLALLPTVLVPLILVFLLIRLAPGDPAAIILGDQATPAQVAALRHQMGLDQAPLVQFGRFLGDMATLQLGKSTFLQQPVAQVIPGYAAVTIEISVLALIWGLVLGIVLGAVAAFGRRRPEGRAAKALGILGISVPNYFLALLLIIVFAVGLRWFAVGGYIPPSAGFVPHLQSLILPSLALGLGEVGFVSRITRGSLLDVIGEPFVVTARSLGLGSSRIARTHISRLAALPLLTVIGLLAASLISGSVVIENIFGIPGIGQLMFNAVSNRDYNLIQGIVLFSGTAIIIVNLVIDVLYAVVDPRVQYGAQSR</sequence>
<comment type="subcellular location">
    <subcellularLocation>
        <location evidence="1 7">Cell membrane</location>
        <topology evidence="1 7">Multi-pass membrane protein</topology>
    </subcellularLocation>
</comment>
<dbReference type="PANTHER" id="PTHR43163:SF6">
    <property type="entry name" value="DIPEPTIDE TRANSPORT SYSTEM PERMEASE PROTEIN DPPB-RELATED"/>
    <property type="match status" value="1"/>
</dbReference>
<keyword evidence="6 7" id="KW-0472">Membrane</keyword>
<feature type="transmembrane region" description="Helical" evidence="7">
    <location>
        <begin position="174"/>
        <end position="195"/>
    </location>
</feature>
<dbReference type="SUPFAM" id="SSF161098">
    <property type="entry name" value="MetI-like"/>
    <property type="match status" value="1"/>
</dbReference>
<evidence type="ECO:0000256" key="1">
    <source>
        <dbReference type="ARBA" id="ARBA00004651"/>
    </source>
</evidence>
<feature type="transmembrane region" description="Helical" evidence="7">
    <location>
        <begin position="101"/>
        <end position="122"/>
    </location>
</feature>
<feature type="domain" description="ABC transmembrane type-1" evidence="8">
    <location>
        <begin position="95"/>
        <end position="304"/>
    </location>
</feature>
<feature type="transmembrane region" description="Helical" evidence="7">
    <location>
        <begin position="281"/>
        <end position="307"/>
    </location>
</feature>
<evidence type="ECO:0000313" key="10">
    <source>
        <dbReference type="Proteomes" id="UP001500731"/>
    </source>
</evidence>
<name>A0ABP8PRR1_9MICO</name>
<evidence type="ECO:0000256" key="3">
    <source>
        <dbReference type="ARBA" id="ARBA00022475"/>
    </source>
</evidence>
<dbReference type="Gene3D" id="1.10.3720.10">
    <property type="entry name" value="MetI-like"/>
    <property type="match status" value="1"/>
</dbReference>
<dbReference type="PANTHER" id="PTHR43163">
    <property type="entry name" value="DIPEPTIDE TRANSPORT SYSTEM PERMEASE PROTEIN DPPB-RELATED"/>
    <property type="match status" value="1"/>
</dbReference>
<evidence type="ECO:0000256" key="4">
    <source>
        <dbReference type="ARBA" id="ARBA00022692"/>
    </source>
</evidence>
<evidence type="ECO:0000256" key="6">
    <source>
        <dbReference type="ARBA" id="ARBA00023136"/>
    </source>
</evidence>
<keyword evidence="5 7" id="KW-1133">Transmembrane helix</keyword>
<evidence type="ECO:0000256" key="5">
    <source>
        <dbReference type="ARBA" id="ARBA00022989"/>
    </source>
</evidence>
<dbReference type="CDD" id="cd06261">
    <property type="entry name" value="TM_PBP2"/>
    <property type="match status" value="1"/>
</dbReference>
<reference evidence="10" key="1">
    <citation type="journal article" date="2019" name="Int. J. Syst. Evol. Microbiol.">
        <title>The Global Catalogue of Microorganisms (GCM) 10K type strain sequencing project: providing services to taxonomists for standard genome sequencing and annotation.</title>
        <authorList>
            <consortium name="The Broad Institute Genomics Platform"/>
            <consortium name="The Broad Institute Genome Sequencing Center for Infectious Disease"/>
            <person name="Wu L."/>
            <person name="Ma J."/>
        </authorList>
    </citation>
    <scope>NUCLEOTIDE SEQUENCE [LARGE SCALE GENOMIC DNA]</scope>
    <source>
        <strain evidence="10">JCM 17839</strain>
    </source>
</reference>
<gene>
    <name evidence="9" type="ORF">GCM10023171_36120</name>
</gene>
<keyword evidence="4 7" id="KW-0812">Transmembrane</keyword>
<dbReference type="RefSeq" id="WP_345188881.1">
    <property type="nucleotide sequence ID" value="NZ_BAABGP010000026.1"/>
</dbReference>
<keyword evidence="10" id="KW-1185">Reference proteome</keyword>
<dbReference type="InterPro" id="IPR000515">
    <property type="entry name" value="MetI-like"/>
</dbReference>
<dbReference type="Pfam" id="PF19300">
    <property type="entry name" value="BPD_transp_1_N"/>
    <property type="match status" value="1"/>
</dbReference>
<dbReference type="Proteomes" id="UP001500731">
    <property type="component" value="Unassembled WGS sequence"/>
</dbReference>
<evidence type="ECO:0000259" key="8">
    <source>
        <dbReference type="PROSITE" id="PS50928"/>
    </source>
</evidence>
<protein>
    <submittedName>
        <fullName evidence="9">ABC transporter permease</fullName>
    </submittedName>
</protein>
<dbReference type="InterPro" id="IPR045621">
    <property type="entry name" value="BPD_transp_1_N"/>
</dbReference>
<organism evidence="9 10">
    <name type="scientific">Microbacterium panaciterrae</name>
    <dbReference type="NCBI Taxonomy" id="985759"/>
    <lineage>
        <taxon>Bacteria</taxon>
        <taxon>Bacillati</taxon>
        <taxon>Actinomycetota</taxon>
        <taxon>Actinomycetes</taxon>
        <taxon>Micrococcales</taxon>
        <taxon>Microbacteriaceae</taxon>
        <taxon>Microbacterium</taxon>
    </lineage>
</organism>
<comment type="caution">
    <text evidence="9">The sequence shown here is derived from an EMBL/GenBank/DDBJ whole genome shotgun (WGS) entry which is preliminary data.</text>
</comment>
<proteinExistence type="inferred from homology"/>
<dbReference type="InterPro" id="IPR035906">
    <property type="entry name" value="MetI-like_sf"/>
</dbReference>